<protein>
    <submittedName>
        <fullName evidence="3">Putative growth arrest and DNA damage-inducible protein GADD45 alpha isoform X1</fullName>
    </submittedName>
</protein>
<proteinExistence type="inferred from homology"/>
<dbReference type="Gene3D" id="3.30.1330.30">
    <property type="match status" value="1"/>
</dbReference>
<dbReference type="PANTHER" id="PTHR10411">
    <property type="entry name" value="GROWTH ARREST AND DNA DAMAGE-INDUCIBLE PROTEIN GADD45"/>
    <property type="match status" value="1"/>
</dbReference>
<dbReference type="InterPro" id="IPR024824">
    <property type="entry name" value="GADD45"/>
</dbReference>
<organism evidence="3 4">
    <name type="scientific">Stichopus japonicus</name>
    <name type="common">Sea cucumber</name>
    <dbReference type="NCBI Taxonomy" id="307972"/>
    <lineage>
        <taxon>Eukaryota</taxon>
        <taxon>Metazoa</taxon>
        <taxon>Echinodermata</taxon>
        <taxon>Eleutherozoa</taxon>
        <taxon>Echinozoa</taxon>
        <taxon>Holothuroidea</taxon>
        <taxon>Aspidochirotacea</taxon>
        <taxon>Aspidochirotida</taxon>
        <taxon>Stichopodidae</taxon>
        <taxon>Apostichopus</taxon>
    </lineage>
</organism>
<dbReference type="GO" id="GO:0051726">
    <property type="term" value="P:regulation of cell cycle"/>
    <property type="evidence" value="ECO:0007669"/>
    <property type="project" value="InterPro"/>
</dbReference>
<dbReference type="PANTHER" id="PTHR10411:SF8">
    <property type="entry name" value="FI09246P"/>
    <property type="match status" value="1"/>
</dbReference>
<evidence type="ECO:0000313" key="4">
    <source>
        <dbReference type="Proteomes" id="UP000230750"/>
    </source>
</evidence>
<dbReference type="GO" id="GO:0005634">
    <property type="term" value="C:nucleus"/>
    <property type="evidence" value="ECO:0007669"/>
    <property type="project" value="InterPro"/>
</dbReference>
<feature type="domain" description="Ribosomal protein eL8/eL30/eS12/Gadd45" evidence="2">
    <location>
        <begin position="24"/>
        <end position="103"/>
    </location>
</feature>
<dbReference type="AlphaFoldDB" id="A0A2G8KIV4"/>
<keyword evidence="4" id="KW-1185">Reference proteome</keyword>
<dbReference type="GO" id="GO:0005737">
    <property type="term" value="C:cytoplasm"/>
    <property type="evidence" value="ECO:0007669"/>
    <property type="project" value="TreeGrafter"/>
</dbReference>
<sequence length="172" mass="19204">MTLGEGDFPTRINAAYEYEAGDLLKEVILQAKGENRITCGVYQVASKLNMNPKAVLLCLYADDCVADDVLSMHFALIKAFCWENTVPLMKASNHDALYELLKDMRVVPRTSSKGEDHEDDFPIGESVAVTPEDTFCVLIEVPEHKSESEDELLHHHHNMAQCNPLPMARLAS</sequence>
<accession>A0A2G8KIV4</accession>
<dbReference type="Pfam" id="PF01248">
    <property type="entry name" value="Ribosomal_L7Ae"/>
    <property type="match status" value="1"/>
</dbReference>
<gene>
    <name evidence="3" type="ORF">BSL78_15218</name>
</gene>
<name>A0A2G8KIV4_STIJA</name>
<dbReference type="STRING" id="307972.A0A2G8KIV4"/>
<comment type="similarity">
    <text evidence="1">Belongs to the GADD45 family.</text>
</comment>
<dbReference type="Proteomes" id="UP000230750">
    <property type="component" value="Unassembled WGS sequence"/>
</dbReference>
<evidence type="ECO:0000259" key="2">
    <source>
        <dbReference type="Pfam" id="PF01248"/>
    </source>
</evidence>
<comment type="caution">
    <text evidence="3">The sequence shown here is derived from an EMBL/GenBank/DDBJ whole genome shotgun (WGS) entry which is preliminary data.</text>
</comment>
<evidence type="ECO:0000313" key="3">
    <source>
        <dbReference type="EMBL" id="PIK47918.1"/>
    </source>
</evidence>
<dbReference type="InterPro" id="IPR004038">
    <property type="entry name" value="Ribosomal_eL8/eL30/eS12/Gad45"/>
</dbReference>
<evidence type="ECO:0000256" key="1">
    <source>
        <dbReference type="ARBA" id="ARBA00007361"/>
    </source>
</evidence>
<reference evidence="3 4" key="1">
    <citation type="journal article" date="2017" name="PLoS Biol.">
        <title>The sea cucumber genome provides insights into morphological evolution and visceral regeneration.</title>
        <authorList>
            <person name="Zhang X."/>
            <person name="Sun L."/>
            <person name="Yuan J."/>
            <person name="Sun Y."/>
            <person name="Gao Y."/>
            <person name="Zhang L."/>
            <person name="Li S."/>
            <person name="Dai H."/>
            <person name="Hamel J.F."/>
            <person name="Liu C."/>
            <person name="Yu Y."/>
            <person name="Liu S."/>
            <person name="Lin W."/>
            <person name="Guo K."/>
            <person name="Jin S."/>
            <person name="Xu P."/>
            <person name="Storey K.B."/>
            <person name="Huan P."/>
            <person name="Zhang T."/>
            <person name="Zhou Y."/>
            <person name="Zhang J."/>
            <person name="Lin C."/>
            <person name="Li X."/>
            <person name="Xing L."/>
            <person name="Huo D."/>
            <person name="Sun M."/>
            <person name="Wang L."/>
            <person name="Mercier A."/>
            <person name="Li F."/>
            <person name="Yang H."/>
            <person name="Xiang J."/>
        </authorList>
    </citation>
    <scope>NUCLEOTIDE SEQUENCE [LARGE SCALE GENOMIC DNA]</scope>
    <source>
        <strain evidence="3">Shaxun</strain>
        <tissue evidence="3">Muscle</tissue>
    </source>
</reference>
<dbReference type="EMBL" id="MRZV01000550">
    <property type="protein sequence ID" value="PIK47918.1"/>
    <property type="molecule type" value="Genomic_DNA"/>
</dbReference>
<dbReference type="OrthoDB" id="5976967at2759"/>
<dbReference type="InterPro" id="IPR029064">
    <property type="entry name" value="Ribosomal_eL30-like_sf"/>
</dbReference>